<dbReference type="KEGG" id="pcea:J3359_06150"/>
<organism evidence="1 2">
    <name type="scientific">Polaribacter cellanae</name>
    <dbReference type="NCBI Taxonomy" id="2818493"/>
    <lineage>
        <taxon>Bacteria</taxon>
        <taxon>Pseudomonadati</taxon>
        <taxon>Bacteroidota</taxon>
        <taxon>Flavobacteriia</taxon>
        <taxon>Flavobacteriales</taxon>
        <taxon>Flavobacteriaceae</taxon>
    </lineage>
</organism>
<evidence type="ECO:0000313" key="2">
    <source>
        <dbReference type="Proteomes" id="UP000663920"/>
    </source>
</evidence>
<sequence length="280" mass="31891">MKNTTFIPFIILCVLGFTSCVEPHLEVGNDNNLESNTKLEETKYNILNNDAGIYLNYFLQSDFSAGYSSLKANSLQPHNVVEFIDFKNAEMKLSIKKEPKNDSYLYKTEKKSKHGDIFGKDITFKLQPISSKNGHKKEAGFETTFYVPNLVEITNPKVEKEIKLFPNCYAKNFVLEWNSDPKNENGLMVIVQYNGLNAHPSYDTNKPVINIDVIKEDNGRTVLNDDLFKDIPNLSIVTIILLRGHVTLEEVQGKYYKFFAESHVKLPIVLVKDINSVKAI</sequence>
<accession>A0A975CTK5</accession>
<name>A0A975CTK5_9FLAO</name>
<dbReference type="AlphaFoldDB" id="A0A975CTK5"/>
<reference evidence="1 2" key="1">
    <citation type="submission" date="2021-03" db="EMBL/GenBank/DDBJ databases">
        <title>Complete genome of Polaribacter_sp.SM13.</title>
        <authorList>
            <person name="Jeong S.W."/>
            <person name="Bae J.W."/>
        </authorList>
    </citation>
    <scope>NUCLEOTIDE SEQUENCE [LARGE SCALE GENOMIC DNA]</scope>
    <source>
        <strain evidence="1 2">SM13</strain>
    </source>
</reference>
<evidence type="ECO:0008006" key="3">
    <source>
        <dbReference type="Google" id="ProtNLM"/>
    </source>
</evidence>
<protein>
    <recommendedName>
        <fullName evidence="3">Lipoprotein</fullName>
    </recommendedName>
</protein>
<dbReference type="PROSITE" id="PS51257">
    <property type="entry name" value="PROKAR_LIPOPROTEIN"/>
    <property type="match status" value="1"/>
</dbReference>
<gene>
    <name evidence="1" type="ORF">J3359_06150</name>
</gene>
<dbReference type="RefSeq" id="WP_208079842.1">
    <property type="nucleotide sequence ID" value="NZ_CP071869.1"/>
</dbReference>
<proteinExistence type="predicted"/>
<keyword evidence="2" id="KW-1185">Reference proteome</keyword>
<evidence type="ECO:0000313" key="1">
    <source>
        <dbReference type="EMBL" id="QTE23847.1"/>
    </source>
</evidence>
<dbReference type="EMBL" id="CP071869">
    <property type="protein sequence ID" value="QTE23847.1"/>
    <property type="molecule type" value="Genomic_DNA"/>
</dbReference>
<dbReference type="Proteomes" id="UP000663920">
    <property type="component" value="Chromosome"/>
</dbReference>